<keyword evidence="1" id="KW-0547">Nucleotide-binding</keyword>
<dbReference type="SMART" id="SM00220">
    <property type="entry name" value="S_TKc"/>
    <property type="match status" value="1"/>
</dbReference>
<dbReference type="InterPro" id="IPR011009">
    <property type="entry name" value="Kinase-like_dom_sf"/>
</dbReference>
<dbReference type="STRING" id="765440.A0A0C3FUP7"/>
<dbReference type="HOGENOM" id="CLU_044121_2_1_1"/>
<evidence type="ECO:0000259" key="3">
    <source>
        <dbReference type="PROSITE" id="PS50011"/>
    </source>
</evidence>
<dbReference type="InParanoid" id="A0A0C3FUP7"/>
<dbReference type="GO" id="GO:0005737">
    <property type="term" value="C:cytoplasm"/>
    <property type="evidence" value="ECO:0007669"/>
    <property type="project" value="TreeGrafter"/>
</dbReference>
<dbReference type="AlphaFoldDB" id="A0A0C3FUP7"/>
<organism evidence="4 5">
    <name type="scientific">Piloderma croceum (strain F 1598)</name>
    <dbReference type="NCBI Taxonomy" id="765440"/>
    <lineage>
        <taxon>Eukaryota</taxon>
        <taxon>Fungi</taxon>
        <taxon>Dikarya</taxon>
        <taxon>Basidiomycota</taxon>
        <taxon>Agaricomycotina</taxon>
        <taxon>Agaricomycetes</taxon>
        <taxon>Agaricomycetidae</taxon>
        <taxon>Atheliales</taxon>
        <taxon>Atheliaceae</taxon>
        <taxon>Piloderma</taxon>
    </lineage>
</organism>
<dbReference type="Proteomes" id="UP000054166">
    <property type="component" value="Unassembled WGS sequence"/>
</dbReference>
<keyword evidence="5" id="KW-1185">Reference proteome</keyword>
<gene>
    <name evidence="4" type="ORF">PILCRDRAFT_819924</name>
</gene>
<dbReference type="GO" id="GO:0004674">
    <property type="term" value="F:protein serine/threonine kinase activity"/>
    <property type="evidence" value="ECO:0007669"/>
    <property type="project" value="TreeGrafter"/>
</dbReference>
<evidence type="ECO:0000256" key="2">
    <source>
        <dbReference type="ARBA" id="ARBA00022840"/>
    </source>
</evidence>
<dbReference type="EMBL" id="KN832992">
    <property type="protein sequence ID" value="KIM83149.1"/>
    <property type="molecule type" value="Genomic_DNA"/>
</dbReference>
<reference evidence="4 5" key="1">
    <citation type="submission" date="2014-04" db="EMBL/GenBank/DDBJ databases">
        <authorList>
            <consortium name="DOE Joint Genome Institute"/>
            <person name="Kuo A."/>
            <person name="Tarkka M."/>
            <person name="Buscot F."/>
            <person name="Kohler A."/>
            <person name="Nagy L.G."/>
            <person name="Floudas D."/>
            <person name="Copeland A."/>
            <person name="Barry K.W."/>
            <person name="Cichocki N."/>
            <person name="Veneault-Fourrey C."/>
            <person name="LaButti K."/>
            <person name="Lindquist E.A."/>
            <person name="Lipzen A."/>
            <person name="Lundell T."/>
            <person name="Morin E."/>
            <person name="Murat C."/>
            <person name="Sun H."/>
            <person name="Tunlid A."/>
            <person name="Henrissat B."/>
            <person name="Grigoriev I.V."/>
            <person name="Hibbett D.S."/>
            <person name="Martin F."/>
            <person name="Nordberg H.P."/>
            <person name="Cantor M.N."/>
            <person name="Hua S.X."/>
        </authorList>
    </citation>
    <scope>NUCLEOTIDE SEQUENCE [LARGE SCALE GENOMIC DNA]</scope>
    <source>
        <strain evidence="4 5">F 1598</strain>
    </source>
</reference>
<evidence type="ECO:0000256" key="1">
    <source>
        <dbReference type="ARBA" id="ARBA00022741"/>
    </source>
</evidence>
<dbReference type="Gene3D" id="1.10.510.10">
    <property type="entry name" value="Transferase(Phosphotransferase) domain 1"/>
    <property type="match status" value="1"/>
</dbReference>
<dbReference type="SUPFAM" id="SSF56112">
    <property type="entry name" value="Protein kinase-like (PK-like)"/>
    <property type="match status" value="1"/>
</dbReference>
<evidence type="ECO:0000313" key="5">
    <source>
        <dbReference type="Proteomes" id="UP000054166"/>
    </source>
</evidence>
<protein>
    <recommendedName>
        <fullName evidence="3">Protein kinase domain-containing protein</fullName>
    </recommendedName>
</protein>
<keyword evidence="2" id="KW-0067">ATP-binding</keyword>
<sequence>MPTEVRDISIPRPALPHGELADYELFWRNNYEWLKSRGYVLRARYEPNWKPSWEGTDKSWDKCEDAFRIWFSLNDATRISDGTIVALKQIDERIHPHEADIAQSFSAEPFASDPTNHCTPVYEVLRNPNDQEYVLLVMPFLRRFDDPRFDTFGEAVECFRQLFEGIQFMHKNNVAHRDCTLLNLMMDAAPLYPEPYHPVKTYMKRDFSGEAKHFTRTQRPARYYWVDFGLSRRYNPQDGTPMEAPIWGGDKTVPEFQNSNEPRDPFPTDIYYLGSLIRETFIQEKIGFDFMQPLVTDMVQDDPKQRPTIDEVVARFEKIRQGLSSWKLRSRVVKSRDSPIPSIYRSITHWYRRVTFIVTRVSPVPKA</sequence>
<feature type="domain" description="Protein kinase" evidence="3">
    <location>
        <begin position="26"/>
        <end position="367"/>
    </location>
</feature>
<proteinExistence type="predicted"/>
<name>A0A0C3FUP7_PILCF</name>
<accession>A0A0C3FUP7</accession>
<dbReference type="PANTHER" id="PTHR24346:SF30">
    <property type="entry name" value="MATERNAL EMBRYONIC LEUCINE ZIPPER KINASE"/>
    <property type="match status" value="1"/>
</dbReference>
<dbReference type="InterPro" id="IPR000719">
    <property type="entry name" value="Prot_kinase_dom"/>
</dbReference>
<evidence type="ECO:0000313" key="4">
    <source>
        <dbReference type="EMBL" id="KIM83149.1"/>
    </source>
</evidence>
<dbReference type="GO" id="GO:0035556">
    <property type="term" value="P:intracellular signal transduction"/>
    <property type="evidence" value="ECO:0007669"/>
    <property type="project" value="TreeGrafter"/>
</dbReference>
<dbReference type="GO" id="GO:0005524">
    <property type="term" value="F:ATP binding"/>
    <property type="evidence" value="ECO:0007669"/>
    <property type="project" value="UniProtKB-KW"/>
</dbReference>
<dbReference type="PANTHER" id="PTHR24346">
    <property type="entry name" value="MAP/MICROTUBULE AFFINITY-REGULATING KINASE"/>
    <property type="match status" value="1"/>
</dbReference>
<dbReference type="OrthoDB" id="5987198at2759"/>
<reference evidence="5" key="2">
    <citation type="submission" date="2015-01" db="EMBL/GenBank/DDBJ databases">
        <title>Evolutionary Origins and Diversification of the Mycorrhizal Mutualists.</title>
        <authorList>
            <consortium name="DOE Joint Genome Institute"/>
            <consortium name="Mycorrhizal Genomics Consortium"/>
            <person name="Kohler A."/>
            <person name="Kuo A."/>
            <person name="Nagy L.G."/>
            <person name="Floudas D."/>
            <person name="Copeland A."/>
            <person name="Barry K.W."/>
            <person name="Cichocki N."/>
            <person name="Veneault-Fourrey C."/>
            <person name="LaButti K."/>
            <person name="Lindquist E.A."/>
            <person name="Lipzen A."/>
            <person name="Lundell T."/>
            <person name="Morin E."/>
            <person name="Murat C."/>
            <person name="Riley R."/>
            <person name="Ohm R."/>
            <person name="Sun H."/>
            <person name="Tunlid A."/>
            <person name="Henrissat B."/>
            <person name="Grigoriev I.V."/>
            <person name="Hibbett D.S."/>
            <person name="Martin F."/>
        </authorList>
    </citation>
    <scope>NUCLEOTIDE SEQUENCE [LARGE SCALE GENOMIC DNA]</scope>
    <source>
        <strain evidence="5">F 1598</strain>
    </source>
</reference>
<dbReference type="PROSITE" id="PS50011">
    <property type="entry name" value="PROTEIN_KINASE_DOM"/>
    <property type="match status" value="1"/>
</dbReference>